<dbReference type="Pfam" id="PF02771">
    <property type="entry name" value="Acyl-CoA_dh_N"/>
    <property type="match status" value="1"/>
</dbReference>
<feature type="domain" description="Acyl-CoA dehydrogenase/oxidase C-terminal" evidence="10">
    <location>
        <begin position="251"/>
        <end position="391"/>
    </location>
</feature>
<reference evidence="13 14" key="1">
    <citation type="submission" date="2018-07" db="EMBL/GenBank/DDBJ databases">
        <title>Venubactetium sediminum gen. nov., sp. nov., isolated from a marine solar saltern.</title>
        <authorList>
            <person name="Wang S."/>
        </authorList>
    </citation>
    <scope>NUCLEOTIDE SEQUENCE [LARGE SCALE GENOMIC DNA]</scope>
    <source>
        <strain evidence="13 14">WD2A32</strain>
    </source>
</reference>
<dbReference type="FunFam" id="1.20.140.10:FF:000004">
    <property type="entry name" value="Acyl-CoA dehydrogenase FadE25"/>
    <property type="match status" value="1"/>
</dbReference>
<dbReference type="EMBL" id="QPMH01000006">
    <property type="protein sequence ID" value="RDD62348.1"/>
    <property type="molecule type" value="Genomic_DNA"/>
</dbReference>
<dbReference type="InterPro" id="IPR036250">
    <property type="entry name" value="AcylCo_DH-like_C"/>
</dbReference>
<comment type="cofactor">
    <cofactor evidence="1 9">
        <name>FAD</name>
        <dbReference type="ChEBI" id="CHEBI:57692"/>
    </cofactor>
</comment>
<evidence type="ECO:0000256" key="4">
    <source>
        <dbReference type="ARBA" id="ARBA00022827"/>
    </source>
</evidence>
<dbReference type="Gene3D" id="1.20.140.10">
    <property type="entry name" value="Butyryl-CoA Dehydrogenase, subunit A, domain 3"/>
    <property type="match status" value="1"/>
</dbReference>
<dbReference type="InterPro" id="IPR009075">
    <property type="entry name" value="AcylCo_DH/oxidase_C"/>
</dbReference>
<accession>A0A369TAQ0</accession>
<dbReference type="GO" id="GO:0046359">
    <property type="term" value="P:butyrate catabolic process"/>
    <property type="evidence" value="ECO:0007669"/>
    <property type="project" value="TreeGrafter"/>
</dbReference>
<dbReference type="InterPro" id="IPR009100">
    <property type="entry name" value="AcylCoA_DH/oxidase_NM_dom_sf"/>
</dbReference>
<dbReference type="SUPFAM" id="SSF56645">
    <property type="entry name" value="Acyl-CoA dehydrogenase NM domain-like"/>
    <property type="match status" value="1"/>
</dbReference>
<dbReference type="InterPro" id="IPR037069">
    <property type="entry name" value="AcylCoA_DH/ox_N_sf"/>
</dbReference>
<feature type="domain" description="Acyl-CoA dehydrogenase/oxidase N-terminal" evidence="12">
    <location>
        <begin position="23"/>
        <end position="133"/>
    </location>
</feature>
<dbReference type="RefSeq" id="WP_114581860.1">
    <property type="nucleotide sequence ID" value="NZ_QPMH01000006.1"/>
</dbReference>
<evidence type="ECO:0000256" key="1">
    <source>
        <dbReference type="ARBA" id="ARBA00001974"/>
    </source>
</evidence>
<dbReference type="Gene3D" id="2.40.110.10">
    <property type="entry name" value="Butyryl-CoA Dehydrogenase, subunit A, domain 2"/>
    <property type="match status" value="1"/>
</dbReference>
<evidence type="ECO:0000256" key="8">
    <source>
        <dbReference type="ARBA" id="ARBA00075603"/>
    </source>
</evidence>
<dbReference type="AlphaFoldDB" id="A0A369TAQ0"/>
<dbReference type="InterPro" id="IPR013786">
    <property type="entry name" value="AcylCoA_DH/ox_N"/>
</dbReference>
<sequence length="401" mass="44125">MLFRCARHAGYRWKGTTMDFQLSDRQRELMDAAREVYRRKLEPLVSDDSVEGVHALRWTMAEQGLLGLNMPEAYGGVGLPLLDTLLIIQTLQSCAPILGGLAHRTSTGAVGAIAEYGTEDQRQRFVAPLCRGEIGISIGITEPEAGSAATAMKTRARVEGDKVILNGSKQFVSFVNYNQYTVVYCRFGNTGRARDIGAVIVPHDAPGFSHSNGTLNMADELLFELYFDDCEVPRENVLLDGEAFGKLISVYNAERLGSVSRMLGSAEAAYDYALAYSQERRQFNREICDFQGIQWMLADMRVKLDAAKLLTYRAAANASATGLPVPAETSIAKVFTAQAAKEICDDAIQILGANGYTKEYPLAHRYAEVRGGSIYGGTLQIHKNMIAAAILDRRISQWKKD</sequence>
<feature type="domain" description="Acyl-CoA oxidase/dehydrogenase middle" evidence="11">
    <location>
        <begin position="138"/>
        <end position="230"/>
    </location>
</feature>
<dbReference type="InterPro" id="IPR046373">
    <property type="entry name" value="Acyl-CoA_Oxase/DH_mid-dom_sf"/>
</dbReference>
<evidence type="ECO:0000313" key="13">
    <source>
        <dbReference type="EMBL" id="RDD62348.1"/>
    </source>
</evidence>
<dbReference type="SUPFAM" id="SSF47203">
    <property type="entry name" value="Acyl-CoA dehydrogenase C-terminal domain-like"/>
    <property type="match status" value="1"/>
</dbReference>
<dbReference type="GO" id="GO:0003995">
    <property type="term" value="F:acyl-CoA dehydrogenase activity"/>
    <property type="evidence" value="ECO:0007669"/>
    <property type="project" value="TreeGrafter"/>
</dbReference>
<dbReference type="EC" id="3.13.1.4" evidence="6"/>
<gene>
    <name evidence="13" type="ORF">DRB17_08980</name>
</gene>
<comment type="similarity">
    <text evidence="2 9">Belongs to the acyl-CoA dehydrogenase family.</text>
</comment>
<keyword evidence="4 9" id="KW-0274">FAD</keyword>
<keyword evidence="14" id="KW-1185">Reference proteome</keyword>
<evidence type="ECO:0000256" key="2">
    <source>
        <dbReference type="ARBA" id="ARBA00009347"/>
    </source>
</evidence>
<evidence type="ECO:0000256" key="5">
    <source>
        <dbReference type="ARBA" id="ARBA00052938"/>
    </source>
</evidence>
<keyword evidence="3 9" id="KW-0285">Flavoprotein</keyword>
<dbReference type="InterPro" id="IPR006091">
    <property type="entry name" value="Acyl-CoA_Oxase/DH_mid-dom"/>
</dbReference>
<comment type="catalytic activity">
    <reaction evidence="5">
        <text>3-sulfinopropanoyl-CoA + H2O = propanoyl-CoA + sulfite + H(+)</text>
        <dbReference type="Rhea" id="RHEA:41624"/>
        <dbReference type="ChEBI" id="CHEBI:15377"/>
        <dbReference type="ChEBI" id="CHEBI:15378"/>
        <dbReference type="ChEBI" id="CHEBI:17359"/>
        <dbReference type="ChEBI" id="CHEBI:57392"/>
        <dbReference type="ChEBI" id="CHEBI:78349"/>
        <dbReference type="EC" id="3.13.1.4"/>
    </reaction>
    <physiologicalReaction direction="left-to-right" evidence="5">
        <dbReference type="Rhea" id="RHEA:41625"/>
    </physiologicalReaction>
</comment>
<evidence type="ECO:0000313" key="14">
    <source>
        <dbReference type="Proteomes" id="UP000253941"/>
    </source>
</evidence>
<dbReference type="PANTHER" id="PTHR43884:SF12">
    <property type="entry name" value="ISOVALERYL-COA DEHYDROGENASE, MITOCHONDRIAL-RELATED"/>
    <property type="match status" value="1"/>
</dbReference>
<dbReference type="Pfam" id="PF00441">
    <property type="entry name" value="Acyl-CoA_dh_1"/>
    <property type="match status" value="1"/>
</dbReference>
<dbReference type="GO" id="GO:0050660">
    <property type="term" value="F:flavin adenine dinucleotide binding"/>
    <property type="evidence" value="ECO:0007669"/>
    <property type="project" value="InterPro"/>
</dbReference>
<evidence type="ECO:0000256" key="3">
    <source>
        <dbReference type="ARBA" id="ARBA00022630"/>
    </source>
</evidence>
<dbReference type="Pfam" id="PF02770">
    <property type="entry name" value="Acyl-CoA_dh_M"/>
    <property type="match status" value="1"/>
</dbReference>
<keyword evidence="9" id="KW-0560">Oxidoreductase</keyword>
<evidence type="ECO:0000259" key="12">
    <source>
        <dbReference type="Pfam" id="PF02771"/>
    </source>
</evidence>
<evidence type="ECO:0000259" key="10">
    <source>
        <dbReference type="Pfam" id="PF00441"/>
    </source>
</evidence>
<evidence type="ECO:0000256" key="9">
    <source>
        <dbReference type="RuleBase" id="RU362125"/>
    </source>
</evidence>
<dbReference type="Proteomes" id="UP000253941">
    <property type="component" value="Unassembled WGS sequence"/>
</dbReference>
<comment type="caution">
    <text evidence="13">The sequence shown here is derived from an EMBL/GenBank/DDBJ whole genome shotgun (WGS) entry which is preliminary data.</text>
</comment>
<evidence type="ECO:0000259" key="11">
    <source>
        <dbReference type="Pfam" id="PF02770"/>
    </source>
</evidence>
<evidence type="ECO:0000256" key="6">
    <source>
        <dbReference type="ARBA" id="ARBA00066461"/>
    </source>
</evidence>
<dbReference type="PANTHER" id="PTHR43884">
    <property type="entry name" value="ACYL-COA DEHYDROGENASE"/>
    <property type="match status" value="1"/>
</dbReference>
<organism evidence="13 14">
    <name type="scientific">Ferruginivarius sediminum</name>
    <dbReference type="NCBI Taxonomy" id="2661937"/>
    <lineage>
        <taxon>Bacteria</taxon>
        <taxon>Pseudomonadati</taxon>
        <taxon>Pseudomonadota</taxon>
        <taxon>Alphaproteobacteria</taxon>
        <taxon>Rhodospirillales</taxon>
        <taxon>Rhodospirillaceae</taxon>
        <taxon>Ferruginivarius</taxon>
    </lineage>
</organism>
<protein>
    <recommendedName>
        <fullName evidence="7">3-sulfinopropanoyl-CoA desulfinase</fullName>
        <ecNumber evidence="6">3.13.1.4</ecNumber>
    </recommendedName>
    <alternativeName>
        <fullName evidence="8">3-sulfinopropionyl coenzyme A desulfinase</fullName>
    </alternativeName>
</protein>
<proteinExistence type="inferred from homology"/>
<evidence type="ECO:0000256" key="7">
    <source>
        <dbReference type="ARBA" id="ARBA00068311"/>
    </source>
</evidence>
<dbReference type="GO" id="GO:0033539">
    <property type="term" value="P:fatty acid beta-oxidation using acyl-CoA dehydrogenase"/>
    <property type="evidence" value="ECO:0007669"/>
    <property type="project" value="TreeGrafter"/>
</dbReference>
<name>A0A369TAQ0_9PROT</name>
<dbReference type="Gene3D" id="1.10.540.10">
    <property type="entry name" value="Acyl-CoA dehydrogenase/oxidase, N-terminal domain"/>
    <property type="match status" value="1"/>
</dbReference>